<name>A0A0A9B263_ARUDO</name>
<accession>A0A0A9B263</accession>
<proteinExistence type="predicted"/>
<evidence type="ECO:0000313" key="1">
    <source>
        <dbReference type="EMBL" id="JAD56218.1"/>
    </source>
</evidence>
<reference evidence="1" key="1">
    <citation type="submission" date="2014-09" db="EMBL/GenBank/DDBJ databases">
        <authorList>
            <person name="Magalhaes I.L.F."/>
            <person name="Oliveira U."/>
            <person name="Santos F.R."/>
            <person name="Vidigal T.H.D.A."/>
            <person name="Brescovit A.D."/>
            <person name="Santos A.J."/>
        </authorList>
    </citation>
    <scope>NUCLEOTIDE SEQUENCE</scope>
    <source>
        <tissue evidence="1">Shoot tissue taken approximately 20 cm above the soil surface</tissue>
    </source>
</reference>
<reference evidence="1" key="2">
    <citation type="journal article" date="2015" name="Data Brief">
        <title>Shoot transcriptome of the giant reed, Arundo donax.</title>
        <authorList>
            <person name="Barrero R.A."/>
            <person name="Guerrero F.D."/>
            <person name="Moolhuijzen P."/>
            <person name="Goolsby J.A."/>
            <person name="Tidwell J."/>
            <person name="Bellgard S.E."/>
            <person name="Bellgard M.I."/>
        </authorList>
    </citation>
    <scope>NUCLEOTIDE SEQUENCE</scope>
    <source>
        <tissue evidence="1">Shoot tissue taken approximately 20 cm above the soil surface</tissue>
    </source>
</reference>
<dbReference type="EMBL" id="GBRH01241677">
    <property type="protein sequence ID" value="JAD56218.1"/>
    <property type="molecule type" value="Transcribed_RNA"/>
</dbReference>
<protein>
    <submittedName>
        <fullName evidence="1">Uncharacterized protein</fullName>
    </submittedName>
</protein>
<organism evidence="1">
    <name type="scientific">Arundo donax</name>
    <name type="common">Giant reed</name>
    <name type="synonym">Donax arundinaceus</name>
    <dbReference type="NCBI Taxonomy" id="35708"/>
    <lineage>
        <taxon>Eukaryota</taxon>
        <taxon>Viridiplantae</taxon>
        <taxon>Streptophyta</taxon>
        <taxon>Embryophyta</taxon>
        <taxon>Tracheophyta</taxon>
        <taxon>Spermatophyta</taxon>
        <taxon>Magnoliopsida</taxon>
        <taxon>Liliopsida</taxon>
        <taxon>Poales</taxon>
        <taxon>Poaceae</taxon>
        <taxon>PACMAD clade</taxon>
        <taxon>Arundinoideae</taxon>
        <taxon>Arundineae</taxon>
        <taxon>Arundo</taxon>
    </lineage>
</organism>
<sequence length="29" mass="3331">MARRWAGRGGSGERAMVPWRCRGHLELSF</sequence>
<dbReference type="AlphaFoldDB" id="A0A0A9B263"/>